<evidence type="ECO:0000313" key="3">
    <source>
        <dbReference type="Proteomes" id="UP000237438"/>
    </source>
</evidence>
<dbReference type="AlphaFoldDB" id="A0A2S4PJV2"/>
<dbReference type="GO" id="GO:0000307">
    <property type="term" value="C:cyclin-dependent protein kinase holoenzyme complex"/>
    <property type="evidence" value="ECO:0007669"/>
    <property type="project" value="TreeGrafter"/>
</dbReference>
<evidence type="ECO:0000256" key="1">
    <source>
        <dbReference type="SAM" id="MobiDB-lite"/>
    </source>
</evidence>
<name>A0A2S4PJV2_9PEZI</name>
<accession>A0A2S4PJV2</accession>
<dbReference type="STRING" id="225359.A0A2S4PJV2"/>
<dbReference type="GO" id="GO:0005634">
    <property type="term" value="C:nucleus"/>
    <property type="evidence" value="ECO:0007669"/>
    <property type="project" value="TreeGrafter"/>
</dbReference>
<dbReference type="PANTHER" id="PTHR15615">
    <property type="match status" value="1"/>
</dbReference>
<organism evidence="2 3">
    <name type="scientific">Erysiphe pulchra</name>
    <dbReference type="NCBI Taxonomy" id="225359"/>
    <lineage>
        <taxon>Eukaryota</taxon>
        <taxon>Fungi</taxon>
        <taxon>Dikarya</taxon>
        <taxon>Ascomycota</taxon>
        <taxon>Pezizomycotina</taxon>
        <taxon>Leotiomycetes</taxon>
        <taxon>Erysiphales</taxon>
        <taxon>Erysiphaceae</taxon>
        <taxon>Erysiphe</taxon>
    </lineage>
</organism>
<dbReference type="OrthoDB" id="286814at2759"/>
<proteinExistence type="predicted"/>
<feature type="region of interest" description="Disordered" evidence="1">
    <location>
        <begin position="1"/>
        <end position="23"/>
    </location>
</feature>
<dbReference type="CDD" id="cd20557">
    <property type="entry name" value="CYCLIN_ScPCL1-like"/>
    <property type="match status" value="1"/>
</dbReference>
<keyword evidence="3" id="KW-1185">Reference proteome</keyword>
<dbReference type="PANTHER" id="PTHR15615:SF36">
    <property type="entry name" value="PHO85 CYCLIN-5"/>
    <property type="match status" value="1"/>
</dbReference>
<protein>
    <recommendedName>
        <fullName evidence="4">Cyclin N-terminal domain-containing protein</fullName>
    </recommendedName>
</protein>
<dbReference type="Proteomes" id="UP000237438">
    <property type="component" value="Unassembled WGS sequence"/>
</dbReference>
<evidence type="ECO:0000313" key="2">
    <source>
        <dbReference type="EMBL" id="POS82308.1"/>
    </source>
</evidence>
<dbReference type="Gene3D" id="1.10.472.10">
    <property type="entry name" value="Cyclin-like"/>
    <property type="match status" value="1"/>
</dbReference>
<dbReference type="Pfam" id="PF08613">
    <property type="entry name" value="Cyclin"/>
    <property type="match status" value="1"/>
</dbReference>
<dbReference type="InterPro" id="IPR013922">
    <property type="entry name" value="Cyclin_PHO80-like"/>
</dbReference>
<comment type="caution">
    <text evidence="2">The sequence shown here is derived from an EMBL/GenBank/DDBJ whole genome shotgun (WGS) entry which is preliminary data.</text>
</comment>
<dbReference type="GO" id="GO:0016538">
    <property type="term" value="F:cyclin-dependent protein serine/threonine kinase regulator activity"/>
    <property type="evidence" value="ECO:0007669"/>
    <property type="project" value="TreeGrafter"/>
</dbReference>
<sequence>MNYSEISLQYPPNNQSQNGFWSDAPTNSAPLSVNSILSDAPSLFEDNSSVASDPSTVPSSPPFPTIKLLNSLDDNFSTAAIWPNTSTCAPIKSQNHQHPKRGSLLTRAGRFPKQARPSTFVDSLVDSSASMVEAIWPVSAILNKNDPRNKELIPLREFIKETLHRSGTSYSTLQVTLYYLILIKPHVLRQEYVIGQNSRGNPRCALLCGRRMFLSALILASKYLQDRNFTAQAWSKISGLNVLEINKNEVTFLLAIDWQLHITETIFQRWAQILSKYFSKSQLSTSVTNFACREFSSDWKSMIIGLSPQLENSDGVVKPLSSLMISTPHSSYSNLGHMGQKTVGLEVAEPCLTEFQPLPKTLDPQSSGHATKRTISDLGPLPILRLTQNSSLITPYKSAVSEFGKLQAGSYANPDSFTTLTLSCNKSMNLTEFAPRSCASLHSTMKQTSILDRPLSEQLNLTNSQLNLSPLKISMSPTSCTSSSLDNPQSSLRYIQNHSRGKIFGLSKKLENTKINIFETSNFCFGANSENIMGLYSDSCFGRGTIDSNYYTGCKETIHPLKFSCQNPTTMSCSFRSDPCSDLSRNIGSNRNRHRDILGESHTLLLSKKRSGADFICSPSICDIGETKYKFSASDTSAPRKRLCWALEASNSLNNNLYPTSGTQNGSSQLK</sequence>
<evidence type="ECO:0008006" key="4">
    <source>
        <dbReference type="Google" id="ProtNLM"/>
    </source>
</evidence>
<dbReference type="EMBL" id="PEDP01003210">
    <property type="protein sequence ID" value="POS82308.1"/>
    <property type="molecule type" value="Genomic_DNA"/>
</dbReference>
<gene>
    <name evidence="2" type="ORF">EPUL_006139</name>
</gene>
<dbReference type="GO" id="GO:0019901">
    <property type="term" value="F:protein kinase binding"/>
    <property type="evidence" value="ECO:0007669"/>
    <property type="project" value="InterPro"/>
</dbReference>
<reference evidence="2 3" key="1">
    <citation type="submission" date="2017-10" db="EMBL/GenBank/DDBJ databases">
        <title>Development of genomic resources for the powdery mildew, Erysiphe pulchra.</title>
        <authorList>
            <person name="Wadl P.A."/>
            <person name="Mack B.M."/>
            <person name="Moore G."/>
            <person name="Beltz S.B."/>
        </authorList>
    </citation>
    <scope>NUCLEOTIDE SEQUENCE [LARGE SCALE GENOMIC DNA]</scope>
    <source>
        <strain evidence="2">Cflorida</strain>
    </source>
</reference>